<name>A0A0C2XCC0_HEBCY</name>
<reference evidence="1 2" key="1">
    <citation type="submission" date="2014-04" db="EMBL/GenBank/DDBJ databases">
        <authorList>
            <consortium name="DOE Joint Genome Institute"/>
            <person name="Kuo A."/>
            <person name="Gay G."/>
            <person name="Dore J."/>
            <person name="Kohler A."/>
            <person name="Nagy L.G."/>
            <person name="Floudas D."/>
            <person name="Copeland A."/>
            <person name="Barry K.W."/>
            <person name="Cichocki N."/>
            <person name="Veneault-Fourrey C."/>
            <person name="LaButti K."/>
            <person name="Lindquist E.A."/>
            <person name="Lipzen A."/>
            <person name="Lundell T."/>
            <person name="Morin E."/>
            <person name="Murat C."/>
            <person name="Sun H."/>
            <person name="Tunlid A."/>
            <person name="Henrissat B."/>
            <person name="Grigoriev I.V."/>
            <person name="Hibbett D.S."/>
            <person name="Martin F."/>
            <person name="Nordberg H.P."/>
            <person name="Cantor M.N."/>
            <person name="Hua S.X."/>
        </authorList>
    </citation>
    <scope>NUCLEOTIDE SEQUENCE [LARGE SCALE GENOMIC DNA]</scope>
    <source>
        <strain evidence="2">h7</strain>
    </source>
</reference>
<reference evidence="2" key="2">
    <citation type="submission" date="2015-01" db="EMBL/GenBank/DDBJ databases">
        <title>Evolutionary Origins and Diversification of the Mycorrhizal Mutualists.</title>
        <authorList>
            <consortium name="DOE Joint Genome Institute"/>
            <consortium name="Mycorrhizal Genomics Consortium"/>
            <person name="Kohler A."/>
            <person name="Kuo A."/>
            <person name="Nagy L.G."/>
            <person name="Floudas D."/>
            <person name="Copeland A."/>
            <person name="Barry K.W."/>
            <person name="Cichocki N."/>
            <person name="Veneault-Fourrey C."/>
            <person name="LaButti K."/>
            <person name="Lindquist E.A."/>
            <person name="Lipzen A."/>
            <person name="Lundell T."/>
            <person name="Morin E."/>
            <person name="Murat C."/>
            <person name="Riley R."/>
            <person name="Ohm R."/>
            <person name="Sun H."/>
            <person name="Tunlid A."/>
            <person name="Henrissat B."/>
            <person name="Grigoriev I.V."/>
            <person name="Hibbett D.S."/>
            <person name="Martin F."/>
        </authorList>
    </citation>
    <scope>NUCLEOTIDE SEQUENCE [LARGE SCALE GENOMIC DNA]</scope>
    <source>
        <strain evidence="2">h7</strain>
    </source>
</reference>
<dbReference type="STRING" id="686832.A0A0C2XCC0"/>
<dbReference type="Proteomes" id="UP000053424">
    <property type="component" value="Unassembled WGS sequence"/>
</dbReference>
<organism evidence="1 2">
    <name type="scientific">Hebeloma cylindrosporum</name>
    <dbReference type="NCBI Taxonomy" id="76867"/>
    <lineage>
        <taxon>Eukaryota</taxon>
        <taxon>Fungi</taxon>
        <taxon>Dikarya</taxon>
        <taxon>Basidiomycota</taxon>
        <taxon>Agaricomycotina</taxon>
        <taxon>Agaricomycetes</taxon>
        <taxon>Agaricomycetidae</taxon>
        <taxon>Agaricales</taxon>
        <taxon>Agaricineae</taxon>
        <taxon>Hymenogastraceae</taxon>
        <taxon>Hebeloma</taxon>
    </lineage>
</organism>
<proteinExistence type="predicted"/>
<evidence type="ECO:0000313" key="2">
    <source>
        <dbReference type="Proteomes" id="UP000053424"/>
    </source>
</evidence>
<keyword evidence="2" id="KW-1185">Reference proteome</keyword>
<sequence>MAYINNLSDDILSSIFSHSMTSTAILPPSLGDDPRLQLMAVSPRWRRVILQASIFWDILIILPRNPEATHGLLMIAKEWLSRIHSMTDHILSLFLLQPRYLNRQEPIHRTRNGEGYRVLEDGILPAARGTKWFSCTLSTVHGINSFFDIPLDEFNCVEGLDISFPRLPDPELAHTTVTMIKAKLSSFTTFQSSHHLRSAPINIGNGIHPLRLRIPWWRLSKIDMTNTTLRPNTFLEVLSASAPSLKDGSFAIRFKRVTRSTASAPNETTPIVKACFLQYLHLRLINPSRDRRFLSRLYLTSLSHLKIDLDDRVGWRMSIYDHLLSRSSQTLRTLELVDAPSEGRQSNNAMVCQDTDLDKLFSMCPNVEHLRLPIGVQIPQNTLNKITECSLLPCLRSLEVFSTIGIDVLEMVGRRNELVYHRAGIGSSNLGTGIGGYPPFLGRVVLHTLLENQRNITLAKRYIRSFSSSQGTVFDIKYLD</sequence>
<dbReference type="OrthoDB" id="2992500at2759"/>
<dbReference type="HOGENOM" id="CLU_043415_0_0_1"/>
<accession>A0A0C2XCC0</accession>
<gene>
    <name evidence="1" type="ORF">M413DRAFT_32433</name>
</gene>
<evidence type="ECO:0000313" key="1">
    <source>
        <dbReference type="EMBL" id="KIM35578.1"/>
    </source>
</evidence>
<protein>
    <recommendedName>
        <fullName evidence="3">F-box domain-containing protein</fullName>
    </recommendedName>
</protein>
<evidence type="ECO:0008006" key="3">
    <source>
        <dbReference type="Google" id="ProtNLM"/>
    </source>
</evidence>
<dbReference type="EMBL" id="KN831818">
    <property type="protein sequence ID" value="KIM35578.1"/>
    <property type="molecule type" value="Genomic_DNA"/>
</dbReference>
<dbReference type="AlphaFoldDB" id="A0A0C2XCC0"/>